<dbReference type="EMBL" id="NRST01000001">
    <property type="protein sequence ID" value="PAW58849.1"/>
    <property type="molecule type" value="Genomic_DNA"/>
</dbReference>
<gene>
    <name evidence="2" type="ORF">CKQ80_27350</name>
</gene>
<evidence type="ECO:0000256" key="1">
    <source>
        <dbReference type="SAM" id="MobiDB-lite"/>
    </source>
</evidence>
<keyword evidence="3" id="KW-1185">Reference proteome</keyword>
<organism evidence="2 3">
    <name type="scientific">Pseudomonas moraviensis</name>
    <dbReference type="NCBI Taxonomy" id="321662"/>
    <lineage>
        <taxon>Bacteria</taxon>
        <taxon>Pseudomonadati</taxon>
        <taxon>Pseudomonadota</taxon>
        <taxon>Gammaproteobacteria</taxon>
        <taxon>Pseudomonadales</taxon>
        <taxon>Pseudomonadaceae</taxon>
        <taxon>Pseudomonas</taxon>
    </lineage>
</organism>
<evidence type="ECO:0000313" key="3">
    <source>
        <dbReference type="Proteomes" id="UP000217830"/>
    </source>
</evidence>
<dbReference type="RefSeq" id="WP_095669132.1">
    <property type="nucleotide sequence ID" value="NZ_NRSS01000004.1"/>
</dbReference>
<dbReference type="AlphaFoldDB" id="A0A2A2PT94"/>
<accession>A0A2A2PT94</accession>
<feature type="region of interest" description="Disordered" evidence="1">
    <location>
        <begin position="69"/>
        <end position="97"/>
    </location>
</feature>
<dbReference type="Proteomes" id="UP000217830">
    <property type="component" value="Unassembled WGS sequence"/>
</dbReference>
<reference evidence="2 3" key="1">
    <citation type="submission" date="2017-08" db="EMBL/GenBank/DDBJ databases">
        <title>Draft Genome Sequence of Pseudomonas moraviensis TYU6, isolated from Taxus cuspidata by using PacBio Single-Molecule Real-Time Technology.</title>
        <authorList>
            <person name="Baek K.-H."/>
            <person name="Mishra A.K."/>
        </authorList>
    </citation>
    <scope>NUCLEOTIDE SEQUENCE [LARGE SCALE GENOMIC DNA]</scope>
    <source>
        <strain evidence="2 3">TYU6</strain>
    </source>
</reference>
<protein>
    <submittedName>
        <fullName evidence="2">Uncharacterized protein</fullName>
    </submittedName>
</protein>
<comment type="caution">
    <text evidence="2">The sequence shown here is derived from an EMBL/GenBank/DDBJ whole genome shotgun (WGS) entry which is preliminary data.</text>
</comment>
<evidence type="ECO:0000313" key="2">
    <source>
        <dbReference type="EMBL" id="PAW58849.1"/>
    </source>
</evidence>
<name>A0A2A2PT94_9PSED</name>
<sequence>MTPTLLRHTTGRVEATINEQPSLSFLAETDLKVTIVGAKYKVAARMPLENNRERYIDLSFPSDLAGDGREYSFPLTPSSEAQGRYSRFPENESLASNEGSLQVHFDTTQRRLWGTFDYRVGSGDLRFEISKGSFDLFGFDTAKPGGTGTFTGTVDKQTFDASEVGIRRVDDIGLPEPYLEVIGRTRPAVGAEHIAIQIDTDVNRRRHTLGRDDSQVRALYFHSLSGFFLAASGEVNFDALPTPTQAKGTIVKGIFQQNTEQLREIDCTFDITENPTGNG</sequence>
<proteinExistence type="predicted"/>